<keyword evidence="3" id="KW-1185">Reference proteome</keyword>
<dbReference type="EMBL" id="KZ826327">
    <property type="protein sequence ID" value="PYI09464.1"/>
    <property type="molecule type" value="Genomic_DNA"/>
</dbReference>
<sequence>MQCNASHAVLPLTLLIVRSHIYFVFIGHSARLQLQRLPISRNVTGVEHHTVAVRHRGLFFPGVPCGNAGLGIGEIVQQWVRNRTHGPNPPWRLFLRRNRTRRPQMTRLACAKAQEPSNVH</sequence>
<protein>
    <submittedName>
        <fullName evidence="2">Uncharacterized protein</fullName>
    </submittedName>
</protein>
<keyword evidence="1" id="KW-0812">Transmembrane</keyword>
<keyword evidence="1" id="KW-1133">Transmembrane helix</keyword>
<reference evidence="2 3" key="1">
    <citation type="submission" date="2018-02" db="EMBL/GenBank/DDBJ databases">
        <title>The genomes of Aspergillus section Nigri reveals drivers in fungal speciation.</title>
        <authorList>
            <consortium name="DOE Joint Genome Institute"/>
            <person name="Vesth T.C."/>
            <person name="Nybo J."/>
            <person name="Theobald S."/>
            <person name="Brandl J."/>
            <person name="Frisvad J.C."/>
            <person name="Nielsen K.F."/>
            <person name="Lyhne E.K."/>
            <person name="Kogle M.E."/>
            <person name="Kuo A."/>
            <person name="Riley R."/>
            <person name="Clum A."/>
            <person name="Nolan M."/>
            <person name="Lipzen A."/>
            <person name="Salamov A."/>
            <person name="Henrissat B."/>
            <person name="Wiebenga A."/>
            <person name="De vries R.P."/>
            <person name="Grigoriev I.V."/>
            <person name="Mortensen U.H."/>
            <person name="Andersen M.R."/>
            <person name="Baker S.E."/>
        </authorList>
    </citation>
    <scope>NUCLEOTIDE SEQUENCE [LARGE SCALE GENOMIC DNA]</scope>
    <source>
        <strain evidence="2 3">CBS 121057</strain>
    </source>
</reference>
<evidence type="ECO:0000313" key="3">
    <source>
        <dbReference type="Proteomes" id="UP000248423"/>
    </source>
</evidence>
<gene>
    <name evidence="2" type="ORF">BO78DRAFT_38918</name>
</gene>
<evidence type="ECO:0000313" key="2">
    <source>
        <dbReference type="EMBL" id="PYI09464.1"/>
    </source>
</evidence>
<dbReference type="VEuPathDB" id="FungiDB:BO78DRAFT_38918"/>
<dbReference type="Proteomes" id="UP000248423">
    <property type="component" value="Unassembled WGS sequence"/>
</dbReference>
<accession>A0A319EXJ2</accession>
<proteinExistence type="predicted"/>
<evidence type="ECO:0000256" key="1">
    <source>
        <dbReference type="SAM" id="Phobius"/>
    </source>
</evidence>
<keyword evidence="1" id="KW-0472">Membrane</keyword>
<dbReference type="AlphaFoldDB" id="A0A319EXJ2"/>
<organism evidence="2 3">
    <name type="scientific">Aspergillus sclerotiicarbonarius (strain CBS 121057 / IBT 28362)</name>
    <dbReference type="NCBI Taxonomy" id="1448318"/>
    <lineage>
        <taxon>Eukaryota</taxon>
        <taxon>Fungi</taxon>
        <taxon>Dikarya</taxon>
        <taxon>Ascomycota</taxon>
        <taxon>Pezizomycotina</taxon>
        <taxon>Eurotiomycetes</taxon>
        <taxon>Eurotiomycetidae</taxon>
        <taxon>Eurotiales</taxon>
        <taxon>Aspergillaceae</taxon>
        <taxon>Aspergillus</taxon>
        <taxon>Aspergillus subgen. Circumdati</taxon>
    </lineage>
</organism>
<name>A0A319EXJ2_ASPSB</name>
<feature type="transmembrane region" description="Helical" evidence="1">
    <location>
        <begin position="6"/>
        <end position="26"/>
    </location>
</feature>